<name>A0AC35GQX6_9BILA</name>
<dbReference type="Proteomes" id="UP000887580">
    <property type="component" value="Unplaced"/>
</dbReference>
<evidence type="ECO:0000313" key="2">
    <source>
        <dbReference type="WBParaSite" id="PS1159_v2.g7754.t1"/>
    </source>
</evidence>
<accession>A0AC35GQX6</accession>
<protein>
    <submittedName>
        <fullName evidence="2">Smr domain-containing protein</fullName>
    </submittedName>
</protein>
<proteinExistence type="predicted"/>
<evidence type="ECO:0000313" key="1">
    <source>
        <dbReference type="Proteomes" id="UP000887580"/>
    </source>
</evidence>
<sequence length="355" mass="41601">MAGIKNGKRTKALQNSTATAIESTTTTNKLKEFGNLEIILQRTEKDLWTKICEVFVETDYNIEETCKSCYFSMKELQELPKKESDFVKFSKILDYVAKDERLDYLWIFLDCWNLQASFERISSIMFHSGEIAPKNNQWPFELPTEEENKKFMKLLEEVNEDPQVYALYDISAVREMLGLSSENESIGEEFFDAEFEELCLSLESNEREGALEIYKSNGRDIHLTYHLLGIQKPSKKSHFFKPLHIKRQFHQPKPHIIWPNHITQEPAEILFQIQSHPTIIDIHYYKCSEATEAITTFLKYHQREKICKELKIITGKGKNSETKSILREHVKQQLKYMKIKCSFDPKNSGLCLIYL</sequence>
<reference evidence="2" key="1">
    <citation type="submission" date="2022-11" db="UniProtKB">
        <authorList>
            <consortium name="WormBaseParasite"/>
        </authorList>
    </citation>
    <scope>IDENTIFICATION</scope>
</reference>
<dbReference type="WBParaSite" id="PS1159_v2.g7754.t1">
    <property type="protein sequence ID" value="PS1159_v2.g7754.t1"/>
    <property type="gene ID" value="PS1159_v2.g7754"/>
</dbReference>
<organism evidence="1 2">
    <name type="scientific">Panagrolaimus sp. PS1159</name>
    <dbReference type="NCBI Taxonomy" id="55785"/>
    <lineage>
        <taxon>Eukaryota</taxon>
        <taxon>Metazoa</taxon>
        <taxon>Ecdysozoa</taxon>
        <taxon>Nematoda</taxon>
        <taxon>Chromadorea</taxon>
        <taxon>Rhabditida</taxon>
        <taxon>Tylenchina</taxon>
        <taxon>Panagrolaimomorpha</taxon>
        <taxon>Panagrolaimoidea</taxon>
        <taxon>Panagrolaimidae</taxon>
        <taxon>Panagrolaimus</taxon>
    </lineage>
</organism>